<protein>
    <submittedName>
        <fullName evidence="3">CYTH domain-containing protein</fullName>
    </submittedName>
</protein>
<dbReference type="InterPro" id="IPR012042">
    <property type="entry name" value="NeuTTM/CthTTM-like"/>
</dbReference>
<feature type="domain" description="CYTH" evidence="2">
    <location>
        <begin position="3"/>
        <end position="151"/>
    </location>
</feature>
<dbReference type="SMART" id="SM01118">
    <property type="entry name" value="CYTH"/>
    <property type="match status" value="1"/>
</dbReference>
<dbReference type="Gene3D" id="2.40.320.10">
    <property type="entry name" value="Hypothetical Protein Pfu-838710-001"/>
    <property type="match status" value="1"/>
</dbReference>
<dbReference type="CDD" id="cd07891">
    <property type="entry name" value="CYTH-like_CthTTM-like_1"/>
    <property type="match status" value="1"/>
</dbReference>
<dbReference type="PIRSF" id="PIRSF016487">
    <property type="entry name" value="CYTH_UCP016487"/>
    <property type="match status" value="1"/>
</dbReference>
<dbReference type="PANTHER" id="PTHR40114">
    <property type="entry name" value="SLR0698 PROTEIN"/>
    <property type="match status" value="1"/>
</dbReference>
<feature type="active site" description="Proton acceptor" evidence="1">
    <location>
        <position position="31"/>
    </location>
</feature>
<sequence>MSGFEIERKFLVRGEDFKQQAESSSYIKQGYILSGGGRTVRVRIRDEKGFLTIKGPSRNGGLSRYEFEKEITLDEAEHLMALCEPGVVEKRRYIVPFRDHVFEVDEFFGDNDGLVFAEVELNDENESFEKPEFIGTEVTGDRRFYNSHLRRFPYLLWRATMPEEYRHTRQE</sequence>
<evidence type="ECO:0000313" key="3">
    <source>
        <dbReference type="EMBL" id="RUL59797.1"/>
    </source>
</evidence>
<evidence type="ECO:0000259" key="2">
    <source>
        <dbReference type="PROSITE" id="PS51707"/>
    </source>
</evidence>
<dbReference type="SUPFAM" id="SSF55154">
    <property type="entry name" value="CYTH-like phosphatases"/>
    <property type="match status" value="1"/>
</dbReference>
<dbReference type="PROSITE" id="PS51707">
    <property type="entry name" value="CYTH"/>
    <property type="match status" value="1"/>
</dbReference>
<evidence type="ECO:0000313" key="4">
    <source>
        <dbReference type="Proteomes" id="UP000278983"/>
    </source>
</evidence>
<dbReference type="AlphaFoldDB" id="A0A432LLT1"/>
<reference evidence="3 4" key="1">
    <citation type="submission" date="2018-12" db="EMBL/GenBank/DDBJ databases">
        <title>Genome sequencing of Prevotella sp. KCOM 3155 (= JS262).</title>
        <authorList>
            <person name="Kook J.-K."/>
            <person name="Park S.-N."/>
            <person name="Lim Y.K."/>
        </authorList>
    </citation>
    <scope>NUCLEOTIDE SEQUENCE [LARGE SCALE GENOMIC DNA]</scope>
    <source>
        <strain evidence="3 4">KCOM 3155</strain>
    </source>
</reference>
<dbReference type="Proteomes" id="UP000278983">
    <property type="component" value="Unassembled WGS sequence"/>
</dbReference>
<dbReference type="InterPro" id="IPR023577">
    <property type="entry name" value="CYTH_domain"/>
</dbReference>
<organism evidence="3 4">
    <name type="scientific">Prevotella koreensis</name>
    <dbReference type="NCBI Taxonomy" id="2490854"/>
    <lineage>
        <taxon>Bacteria</taxon>
        <taxon>Pseudomonadati</taxon>
        <taxon>Bacteroidota</taxon>
        <taxon>Bacteroidia</taxon>
        <taxon>Bacteroidales</taxon>
        <taxon>Prevotellaceae</taxon>
        <taxon>Prevotella</taxon>
    </lineage>
</organism>
<dbReference type="PANTHER" id="PTHR40114:SF1">
    <property type="entry name" value="SLR0698 PROTEIN"/>
    <property type="match status" value="1"/>
</dbReference>
<dbReference type="Pfam" id="PF01928">
    <property type="entry name" value="CYTH"/>
    <property type="match status" value="1"/>
</dbReference>
<keyword evidence="4" id="KW-1185">Reference proteome</keyword>
<dbReference type="InterPro" id="IPR033469">
    <property type="entry name" value="CYTH-like_dom_sf"/>
</dbReference>
<gene>
    <name evidence="3" type="ORF">EHV08_08520</name>
</gene>
<dbReference type="EMBL" id="RYYU01000001">
    <property type="protein sequence ID" value="RUL59797.1"/>
    <property type="molecule type" value="Genomic_DNA"/>
</dbReference>
<dbReference type="OrthoDB" id="9805588at2"/>
<evidence type="ECO:0000256" key="1">
    <source>
        <dbReference type="PIRSR" id="PIRSR016487-1"/>
    </source>
</evidence>
<name>A0A432LLT1_9BACT</name>
<dbReference type="RefSeq" id="WP_126678901.1">
    <property type="nucleotide sequence ID" value="NZ_CAUTUZ010000006.1"/>
</dbReference>
<accession>A0A432LLT1</accession>
<proteinExistence type="predicted"/>
<comment type="caution">
    <text evidence="3">The sequence shown here is derived from an EMBL/GenBank/DDBJ whole genome shotgun (WGS) entry which is preliminary data.</text>
</comment>